<evidence type="ECO:0000256" key="7">
    <source>
        <dbReference type="ARBA" id="ARBA00038437"/>
    </source>
</evidence>
<keyword evidence="5 11" id="KW-0347">Helicase</keyword>
<feature type="domain" description="Helicase ATP-binding" evidence="13">
    <location>
        <begin position="32"/>
        <end position="208"/>
    </location>
</feature>
<dbReference type="InterPro" id="IPR044742">
    <property type="entry name" value="DEAD/DEAH_RhlB"/>
</dbReference>
<evidence type="ECO:0000256" key="3">
    <source>
        <dbReference type="ARBA" id="ARBA00022741"/>
    </source>
</evidence>
<dbReference type="InterPro" id="IPR050079">
    <property type="entry name" value="DEAD_box_RNA_helicase"/>
</dbReference>
<dbReference type="AlphaFoldDB" id="A0A0N8WGK9"/>
<dbReference type="PROSITE" id="PS51195">
    <property type="entry name" value="Q_MOTIF"/>
    <property type="match status" value="1"/>
</dbReference>
<dbReference type="GO" id="GO:0042255">
    <property type="term" value="P:ribosome assembly"/>
    <property type="evidence" value="ECO:0007669"/>
    <property type="project" value="UniProtKB-ARBA"/>
</dbReference>
<evidence type="ECO:0000256" key="4">
    <source>
        <dbReference type="ARBA" id="ARBA00022801"/>
    </source>
</evidence>
<dbReference type="PATRIC" id="fig|1547436.3.peg.3112"/>
<evidence type="ECO:0000256" key="6">
    <source>
        <dbReference type="ARBA" id="ARBA00022840"/>
    </source>
</evidence>
<comment type="catalytic activity">
    <reaction evidence="8">
        <text>ATP + H2O = ADP + phosphate + H(+)</text>
        <dbReference type="Rhea" id="RHEA:13065"/>
        <dbReference type="ChEBI" id="CHEBI:15377"/>
        <dbReference type="ChEBI" id="CHEBI:15378"/>
        <dbReference type="ChEBI" id="CHEBI:30616"/>
        <dbReference type="ChEBI" id="CHEBI:43474"/>
        <dbReference type="ChEBI" id="CHEBI:456216"/>
        <dbReference type="EC" id="3.6.4.13"/>
    </reaction>
</comment>
<feature type="domain" description="Helicase C-terminal" evidence="14">
    <location>
        <begin position="219"/>
        <end position="384"/>
    </location>
</feature>
<evidence type="ECO:0000256" key="11">
    <source>
        <dbReference type="RuleBase" id="RU000492"/>
    </source>
</evidence>
<dbReference type="PROSITE" id="PS00039">
    <property type="entry name" value="DEAD_ATP_HELICASE"/>
    <property type="match status" value="1"/>
</dbReference>
<organism evidence="16 17">
    <name type="scientific">Flagellimonas eckloniae</name>
    <dbReference type="NCBI Taxonomy" id="346185"/>
    <lineage>
        <taxon>Bacteria</taxon>
        <taxon>Pseudomonadati</taxon>
        <taxon>Bacteroidota</taxon>
        <taxon>Flavobacteriia</taxon>
        <taxon>Flavobacteriales</taxon>
        <taxon>Flavobacteriaceae</taxon>
        <taxon>Flagellimonas</taxon>
    </lineage>
</organism>
<dbReference type="CDD" id="cd18787">
    <property type="entry name" value="SF2_C_DEAD"/>
    <property type="match status" value="1"/>
</dbReference>
<dbReference type="OrthoDB" id="9785240at2"/>
<evidence type="ECO:0000256" key="5">
    <source>
        <dbReference type="ARBA" id="ARBA00022806"/>
    </source>
</evidence>
<dbReference type="SUPFAM" id="SSF52540">
    <property type="entry name" value="P-loop containing nucleoside triphosphate hydrolases"/>
    <property type="match status" value="1"/>
</dbReference>
<dbReference type="Pfam" id="PF00271">
    <property type="entry name" value="Helicase_C"/>
    <property type="match status" value="1"/>
</dbReference>
<dbReference type="InterPro" id="IPR014001">
    <property type="entry name" value="Helicase_ATP-bd"/>
</dbReference>
<dbReference type="SMART" id="SM00490">
    <property type="entry name" value="HELICc"/>
    <property type="match status" value="1"/>
</dbReference>
<dbReference type="Proteomes" id="UP000050827">
    <property type="component" value="Unassembled WGS sequence"/>
</dbReference>
<evidence type="ECO:0000259" key="14">
    <source>
        <dbReference type="PROSITE" id="PS51194"/>
    </source>
</evidence>
<dbReference type="PANTHER" id="PTHR47959">
    <property type="entry name" value="ATP-DEPENDENT RNA HELICASE RHLE-RELATED"/>
    <property type="match status" value="1"/>
</dbReference>
<dbReference type="FunFam" id="3.40.50.300:FF:000108">
    <property type="entry name" value="ATP-dependent RNA helicase RhlE"/>
    <property type="match status" value="1"/>
</dbReference>
<name>A0A0N8WGK9_9FLAO</name>
<dbReference type="PROSITE" id="PS51192">
    <property type="entry name" value="HELICASE_ATP_BIND_1"/>
    <property type="match status" value="1"/>
</dbReference>
<dbReference type="EMBL" id="LCTZ01000002">
    <property type="protein sequence ID" value="KQC31787.1"/>
    <property type="molecule type" value="Genomic_DNA"/>
</dbReference>
<evidence type="ECO:0000256" key="8">
    <source>
        <dbReference type="ARBA" id="ARBA00047984"/>
    </source>
</evidence>
<dbReference type="EC" id="3.6.4.13" evidence="1"/>
<evidence type="ECO:0000313" key="17">
    <source>
        <dbReference type="Proteomes" id="UP000050827"/>
    </source>
</evidence>
<evidence type="ECO:0000259" key="13">
    <source>
        <dbReference type="PROSITE" id="PS51192"/>
    </source>
</evidence>
<dbReference type="InterPro" id="IPR027417">
    <property type="entry name" value="P-loop_NTPase"/>
</dbReference>
<keyword evidence="3 11" id="KW-0547">Nucleotide-binding</keyword>
<feature type="domain" description="DEAD-box RNA helicase Q" evidence="15">
    <location>
        <begin position="1"/>
        <end position="29"/>
    </location>
</feature>
<sequence length="422" mass="47746">MTFEDLKLIPSILKALKDKNYTEPTSIQAKSIPLILNREDVLGSAQTGTGKTAAFAIPIIQHLANDKQKQSGKRRISALVITPTRELAIQIGENFAAYGKYTTITNTVIFGGVNQRPQVNILKKGVDVLIATPGRLLDLMNQGYISLRDVDYFVLDEADRMLDMGFIHDIKKILSKLPKKRQSLFFSATMPKNILGLSQQILINPKKVAVNPVSSTAETIQQFLYTTNKQDKSKLLLHILKNPEIGQALLFSRTKHGANRIVRNLQKKKIDCAAIHGDKSQNQRQKALKGFKAENIRVLVATDIAARGIDIDRLRYVINYDIPNEPETYVHRIGRCGRAGEEGTSISICEPEENVYIRDIERLIKQKIEVVSENPFPQTDKPMNTTEKKAMEKEKQRKKQEFFANRNKKRGSQNPGFKRKKR</sequence>
<evidence type="ECO:0000256" key="10">
    <source>
        <dbReference type="PROSITE-ProRule" id="PRU00552"/>
    </source>
</evidence>
<dbReference type="STRING" id="346185.AAY42_15095"/>
<keyword evidence="6 11" id="KW-0067">ATP-binding</keyword>
<evidence type="ECO:0000256" key="9">
    <source>
        <dbReference type="ARBA" id="ARBA00074363"/>
    </source>
</evidence>
<keyword evidence="17" id="KW-1185">Reference proteome</keyword>
<evidence type="ECO:0000256" key="1">
    <source>
        <dbReference type="ARBA" id="ARBA00012552"/>
    </source>
</evidence>
<dbReference type="GO" id="GO:0009266">
    <property type="term" value="P:response to temperature stimulus"/>
    <property type="evidence" value="ECO:0007669"/>
    <property type="project" value="UniProtKB-ARBA"/>
</dbReference>
<keyword evidence="2" id="KW-0963">Cytoplasm</keyword>
<evidence type="ECO:0000256" key="12">
    <source>
        <dbReference type="SAM" id="MobiDB-lite"/>
    </source>
</evidence>
<protein>
    <recommendedName>
        <fullName evidence="9">DEAD-box ATP-dependent RNA helicase RhpA</fullName>
        <ecNumber evidence="1">3.6.4.13</ecNumber>
    </recommendedName>
</protein>
<feature type="compositionally biased region" description="Basic residues" evidence="12">
    <location>
        <begin position="406"/>
        <end position="422"/>
    </location>
</feature>
<dbReference type="InterPro" id="IPR001650">
    <property type="entry name" value="Helicase_C-like"/>
</dbReference>
<reference evidence="16 17" key="1">
    <citation type="submission" date="2015-04" db="EMBL/GenBank/DDBJ databases">
        <title>Complete genome of flavobacterium.</title>
        <authorList>
            <person name="Kwon Y.M."/>
            <person name="Kim S.-J."/>
        </authorList>
    </citation>
    <scope>NUCLEOTIDE SEQUENCE [LARGE SCALE GENOMIC DNA]</scope>
    <source>
        <strain evidence="16 17">DK169</strain>
    </source>
</reference>
<gene>
    <name evidence="16" type="ORF">AAY42_15095</name>
</gene>
<comment type="similarity">
    <text evidence="7 11">Belongs to the DEAD box helicase family.</text>
</comment>
<dbReference type="InterPro" id="IPR011545">
    <property type="entry name" value="DEAD/DEAH_box_helicase_dom"/>
</dbReference>
<comment type="caution">
    <text evidence="16">The sequence shown here is derived from an EMBL/GenBank/DDBJ whole genome shotgun (WGS) entry which is preliminary data.</text>
</comment>
<dbReference type="GO" id="GO:0005829">
    <property type="term" value="C:cytosol"/>
    <property type="evidence" value="ECO:0007669"/>
    <property type="project" value="TreeGrafter"/>
</dbReference>
<evidence type="ECO:0000256" key="2">
    <source>
        <dbReference type="ARBA" id="ARBA00022490"/>
    </source>
</evidence>
<dbReference type="GO" id="GO:0003724">
    <property type="term" value="F:RNA helicase activity"/>
    <property type="evidence" value="ECO:0007669"/>
    <property type="project" value="UniProtKB-EC"/>
</dbReference>
<keyword evidence="4 11" id="KW-0378">Hydrolase</keyword>
<accession>A0A0N8WGK9</accession>
<dbReference type="GO" id="GO:0003676">
    <property type="term" value="F:nucleic acid binding"/>
    <property type="evidence" value="ECO:0007669"/>
    <property type="project" value="InterPro"/>
</dbReference>
<dbReference type="RefSeq" id="WP_055397968.1">
    <property type="nucleotide sequence ID" value="NZ_LCTZ01000002.1"/>
</dbReference>
<dbReference type="InterPro" id="IPR014014">
    <property type="entry name" value="RNA_helicase_DEAD_Q_motif"/>
</dbReference>
<dbReference type="Pfam" id="PF00270">
    <property type="entry name" value="DEAD"/>
    <property type="match status" value="1"/>
</dbReference>
<dbReference type="GO" id="GO:0016787">
    <property type="term" value="F:hydrolase activity"/>
    <property type="evidence" value="ECO:0007669"/>
    <property type="project" value="UniProtKB-KW"/>
</dbReference>
<dbReference type="Gene3D" id="3.40.50.300">
    <property type="entry name" value="P-loop containing nucleotide triphosphate hydrolases"/>
    <property type="match status" value="2"/>
</dbReference>
<dbReference type="CDD" id="cd00268">
    <property type="entry name" value="DEADc"/>
    <property type="match status" value="1"/>
</dbReference>
<evidence type="ECO:0000259" key="15">
    <source>
        <dbReference type="PROSITE" id="PS51195"/>
    </source>
</evidence>
<evidence type="ECO:0000313" key="16">
    <source>
        <dbReference type="EMBL" id="KQC31787.1"/>
    </source>
</evidence>
<dbReference type="PANTHER" id="PTHR47959:SF13">
    <property type="entry name" value="ATP-DEPENDENT RNA HELICASE RHLE"/>
    <property type="match status" value="1"/>
</dbReference>
<proteinExistence type="inferred from homology"/>
<dbReference type="InterPro" id="IPR000629">
    <property type="entry name" value="RNA-helicase_DEAD-box_CS"/>
</dbReference>
<dbReference type="GO" id="GO:0005524">
    <property type="term" value="F:ATP binding"/>
    <property type="evidence" value="ECO:0007669"/>
    <property type="project" value="UniProtKB-KW"/>
</dbReference>
<feature type="compositionally biased region" description="Basic and acidic residues" evidence="12">
    <location>
        <begin position="386"/>
        <end position="401"/>
    </location>
</feature>
<feature type="region of interest" description="Disordered" evidence="12">
    <location>
        <begin position="374"/>
        <end position="422"/>
    </location>
</feature>
<feature type="compositionally biased region" description="Polar residues" evidence="12">
    <location>
        <begin position="375"/>
        <end position="385"/>
    </location>
</feature>
<dbReference type="SMART" id="SM00487">
    <property type="entry name" value="DEXDc"/>
    <property type="match status" value="1"/>
</dbReference>
<dbReference type="PROSITE" id="PS51194">
    <property type="entry name" value="HELICASE_CTER"/>
    <property type="match status" value="1"/>
</dbReference>
<feature type="short sequence motif" description="Q motif" evidence="10">
    <location>
        <begin position="1"/>
        <end position="29"/>
    </location>
</feature>